<evidence type="ECO:0000313" key="2">
    <source>
        <dbReference type="Proteomes" id="UP000790377"/>
    </source>
</evidence>
<organism evidence="1 2">
    <name type="scientific">Hygrophoropsis aurantiaca</name>
    <dbReference type="NCBI Taxonomy" id="72124"/>
    <lineage>
        <taxon>Eukaryota</taxon>
        <taxon>Fungi</taxon>
        <taxon>Dikarya</taxon>
        <taxon>Basidiomycota</taxon>
        <taxon>Agaricomycotina</taxon>
        <taxon>Agaricomycetes</taxon>
        <taxon>Agaricomycetidae</taxon>
        <taxon>Boletales</taxon>
        <taxon>Coniophorineae</taxon>
        <taxon>Hygrophoropsidaceae</taxon>
        <taxon>Hygrophoropsis</taxon>
    </lineage>
</organism>
<gene>
    <name evidence="1" type="ORF">BJ138DRAFT_1013316</name>
</gene>
<dbReference type="EMBL" id="MU267840">
    <property type="protein sequence ID" value="KAH7908183.1"/>
    <property type="molecule type" value="Genomic_DNA"/>
</dbReference>
<reference evidence="1" key="1">
    <citation type="journal article" date="2021" name="New Phytol.">
        <title>Evolutionary innovations through gain and loss of genes in the ectomycorrhizal Boletales.</title>
        <authorList>
            <person name="Wu G."/>
            <person name="Miyauchi S."/>
            <person name="Morin E."/>
            <person name="Kuo A."/>
            <person name="Drula E."/>
            <person name="Varga T."/>
            <person name="Kohler A."/>
            <person name="Feng B."/>
            <person name="Cao Y."/>
            <person name="Lipzen A."/>
            <person name="Daum C."/>
            <person name="Hundley H."/>
            <person name="Pangilinan J."/>
            <person name="Johnson J."/>
            <person name="Barry K."/>
            <person name="LaButti K."/>
            <person name="Ng V."/>
            <person name="Ahrendt S."/>
            <person name="Min B."/>
            <person name="Choi I.G."/>
            <person name="Park H."/>
            <person name="Plett J.M."/>
            <person name="Magnuson J."/>
            <person name="Spatafora J.W."/>
            <person name="Nagy L.G."/>
            <person name="Henrissat B."/>
            <person name="Grigoriev I.V."/>
            <person name="Yang Z.L."/>
            <person name="Xu J."/>
            <person name="Martin F.M."/>
        </authorList>
    </citation>
    <scope>NUCLEOTIDE SEQUENCE</scope>
    <source>
        <strain evidence="1">ATCC 28755</strain>
    </source>
</reference>
<keyword evidence="2" id="KW-1185">Reference proteome</keyword>
<proteinExistence type="predicted"/>
<accession>A0ACB8A514</accession>
<name>A0ACB8A514_9AGAM</name>
<dbReference type="Proteomes" id="UP000790377">
    <property type="component" value="Unassembled WGS sequence"/>
</dbReference>
<evidence type="ECO:0000313" key="1">
    <source>
        <dbReference type="EMBL" id="KAH7908183.1"/>
    </source>
</evidence>
<comment type="caution">
    <text evidence="1">The sequence shown here is derived from an EMBL/GenBank/DDBJ whole genome shotgun (WGS) entry which is preliminary data.</text>
</comment>
<protein>
    <submittedName>
        <fullName evidence="1">Uncharacterized protein</fullName>
    </submittedName>
</protein>
<sequence length="254" mass="29495">MHREDRKSGFYDLPTPEEVAAFNPDNGPCCSADRFRIDISGFPKSKWNISAAEVFTKSFTDTHRRYRSQAKEVTTAWHIHFERLKEIHGEQQGRQSNAQAKKNRRWERKLQMYYRRMKAAQSDRKIRCSAVGILGELGVEGMSSDESDHPSEGGEPIYRILRKPWRAPALTPYLRTLDSLHLKTRYRGEWSASPGAWPHFRAVSLKTSQRRVTADLPRNFYANGWYSSCTPSLQRSLRAKSDKYTFTHPEELLQ</sequence>